<protein>
    <submittedName>
        <fullName evidence="2">RCG42052</fullName>
    </submittedName>
</protein>
<feature type="compositionally biased region" description="Basic and acidic residues" evidence="1">
    <location>
        <begin position="82"/>
        <end position="94"/>
    </location>
</feature>
<sequence length="94" mass="10776">METQECQPSVCKVEYPELFFHCKTRISFWCLGCEQRGYNKPSSAETLRPLCRGAPKKTPQEQPSLGFNTVPVPRDQEDDVDTVGHQHSECHFSF</sequence>
<proteinExistence type="predicted"/>
<dbReference type="EMBL" id="CH474002">
    <property type="protein sequence ID" value="EDL87622.1"/>
    <property type="molecule type" value="Genomic_DNA"/>
</dbReference>
<feature type="region of interest" description="Disordered" evidence="1">
    <location>
        <begin position="53"/>
        <end position="94"/>
    </location>
</feature>
<dbReference type="Proteomes" id="UP000234681">
    <property type="component" value="Chromosome 1"/>
</dbReference>
<reference evidence="2 3" key="1">
    <citation type="submission" date="2005-09" db="EMBL/GenBank/DDBJ databases">
        <authorList>
            <person name="Mural R.J."/>
            <person name="Li P.W."/>
            <person name="Adams M.D."/>
            <person name="Amanatides P.G."/>
            <person name="Baden-Tillson H."/>
            <person name="Barnstead M."/>
            <person name="Chin S.H."/>
            <person name="Dew I."/>
            <person name="Evans C.A."/>
            <person name="Ferriera S."/>
            <person name="Flanigan M."/>
            <person name="Fosler C."/>
            <person name="Glodek A."/>
            <person name="Gu Z."/>
            <person name="Holt R.A."/>
            <person name="Jennings D."/>
            <person name="Kraft C.L."/>
            <person name="Lu F."/>
            <person name="Nguyen T."/>
            <person name="Nusskern D.R."/>
            <person name="Pfannkoch C.M."/>
            <person name="Sitter C."/>
            <person name="Sutton G.G."/>
            <person name="Venter J.C."/>
            <person name="Wang Z."/>
            <person name="Woodage T."/>
            <person name="Zheng X.H."/>
            <person name="Zhong F."/>
        </authorList>
    </citation>
    <scope>NUCLEOTIDE SEQUENCE [LARGE SCALE GENOMIC DNA]</scope>
    <source>
        <strain>BN</strain>
        <strain evidence="3">Sprague-Dawley</strain>
    </source>
</reference>
<gene>
    <name evidence="2" type="ORF">rCG_42052</name>
</gene>
<accession>A6JV07</accession>
<organism evidence="2 3">
    <name type="scientific">Rattus norvegicus</name>
    <name type="common">Rat</name>
    <dbReference type="NCBI Taxonomy" id="10116"/>
    <lineage>
        <taxon>Eukaryota</taxon>
        <taxon>Metazoa</taxon>
        <taxon>Chordata</taxon>
        <taxon>Craniata</taxon>
        <taxon>Vertebrata</taxon>
        <taxon>Euteleostomi</taxon>
        <taxon>Mammalia</taxon>
        <taxon>Eutheria</taxon>
        <taxon>Euarchontoglires</taxon>
        <taxon>Glires</taxon>
        <taxon>Rodentia</taxon>
        <taxon>Myomorpha</taxon>
        <taxon>Muroidea</taxon>
        <taxon>Muridae</taxon>
        <taxon>Murinae</taxon>
        <taxon>Rattus</taxon>
    </lineage>
</organism>
<name>A6JV07_RAT</name>
<evidence type="ECO:0000313" key="3">
    <source>
        <dbReference type="Proteomes" id="UP000234681"/>
    </source>
</evidence>
<evidence type="ECO:0000313" key="2">
    <source>
        <dbReference type="EMBL" id="EDL87622.1"/>
    </source>
</evidence>
<dbReference type="AlphaFoldDB" id="A6JV07"/>
<evidence type="ECO:0000256" key="1">
    <source>
        <dbReference type="SAM" id="MobiDB-lite"/>
    </source>
</evidence>